<feature type="transmembrane region" description="Helical" evidence="1">
    <location>
        <begin position="130"/>
        <end position="153"/>
    </location>
</feature>
<feature type="transmembrane region" description="Helical" evidence="1">
    <location>
        <begin position="29"/>
        <end position="46"/>
    </location>
</feature>
<dbReference type="Proteomes" id="UP000447833">
    <property type="component" value="Unassembled WGS sequence"/>
</dbReference>
<comment type="caution">
    <text evidence="2">The sequence shown here is derived from an EMBL/GenBank/DDBJ whole genome shotgun (WGS) entry which is preliminary data.</text>
</comment>
<dbReference type="AlphaFoldDB" id="A0A845EXU5"/>
<feature type="transmembrane region" description="Helical" evidence="1">
    <location>
        <begin position="104"/>
        <end position="123"/>
    </location>
</feature>
<name>A0A845EXU5_9BACL</name>
<feature type="transmembrane region" description="Helical" evidence="1">
    <location>
        <begin position="6"/>
        <end position="22"/>
    </location>
</feature>
<dbReference type="EMBL" id="WMEY01000002">
    <property type="protein sequence ID" value="MYL63355.1"/>
    <property type="molecule type" value="Genomic_DNA"/>
</dbReference>
<evidence type="ECO:0000313" key="2">
    <source>
        <dbReference type="EMBL" id="MYL63355.1"/>
    </source>
</evidence>
<gene>
    <name evidence="2" type="ORF">GLW07_08290</name>
</gene>
<dbReference type="Pfam" id="PF24124">
    <property type="entry name" value="YphA"/>
    <property type="match status" value="1"/>
</dbReference>
<evidence type="ECO:0000313" key="3">
    <source>
        <dbReference type="Proteomes" id="UP000447833"/>
    </source>
</evidence>
<evidence type="ECO:0000256" key="1">
    <source>
        <dbReference type="SAM" id="Phobius"/>
    </source>
</evidence>
<reference evidence="2 3" key="1">
    <citation type="submission" date="2019-11" db="EMBL/GenBank/DDBJ databases">
        <title>Genome sequences of 17 halophilic strains isolated from different environments.</title>
        <authorList>
            <person name="Furrow R.E."/>
        </authorList>
    </citation>
    <scope>NUCLEOTIDE SEQUENCE [LARGE SCALE GENOMIC DNA]</scope>
    <source>
        <strain evidence="2 3">22506_14_FS</strain>
    </source>
</reference>
<accession>A0A845EXU5</accession>
<organism evidence="2 3">
    <name type="scientific">Guptibacillus hwajinpoensis</name>
    <dbReference type="NCBI Taxonomy" id="208199"/>
    <lineage>
        <taxon>Bacteria</taxon>
        <taxon>Bacillati</taxon>
        <taxon>Bacillota</taxon>
        <taxon>Bacilli</taxon>
        <taxon>Bacillales</taxon>
        <taxon>Guptibacillaceae</taxon>
        <taxon>Guptibacillus</taxon>
    </lineage>
</organism>
<protein>
    <submittedName>
        <fullName evidence="2">Uncharacterized protein</fullName>
    </submittedName>
</protein>
<sequence>MVDGIIFVWFAWMGLVIAVFFQKASFNRTLLAFVFLLAICLIHTTVETFNVTVSALWLLLLGIGYFLLMKYRVNTAYAMIILIMLTAAFTAIQLFAIYDPVFTFLYTRWSISAILLVIIHLTINGTFERCSFLILSIVHGEMILGMIFNGMGFERVIGELASLDILAISVMSTAAWSGFVKVTLHLEKLLKKHQERRGYS</sequence>
<dbReference type="InterPro" id="IPR014617">
    <property type="entry name" value="YphA_Bacsu"/>
</dbReference>
<keyword evidence="1" id="KW-0812">Transmembrane</keyword>
<keyword evidence="1" id="KW-0472">Membrane</keyword>
<feature type="transmembrane region" description="Helical" evidence="1">
    <location>
        <begin position="165"/>
        <end position="184"/>
    </location>
</feature>
<dbReference type="RefSeq" id="WP_160918969.1">
    <property type="nucleotide sequence ID" value="NZ_WMEY01000002.1"/>
</dbReference>
<keyword evidence="1" id="KW-1133">Transmembrane helix</keyword>
<feature type="transmembrane region" description="Helical" evidence="1">
    <location>
        <begin position="52"/>
        <end position="69"/>
    </location>
</feature>
<proteinExistence type="predicted"/>
<feature type="transmembrane region" description="Helical" evidence="1">
    <location>
        <begin position="76"/>
        <end position="98"/>
    </location>
</feature>